<name>A0ABP8KKT4_9MICO</name>
<keyword evidence="2" id="KW-1185">Reference proteome</keyword>
<sequence length="104" mass="11202">MLDQHASHADGAPDGWRGHLDCPGSWQWNERHTNNSAQIHTKRDVQLGHGRGSAELHASAAMTTGRLPAGVAHTDAPTARAYRSIRQDCRRPGLTPTLALPGVP</sequence>
<reference evidence="2" key="1">
    <citation type="journal article" date="2019" name="Int. J. Syst. Evol. Microbiol.">
        <title>The Global Catalogue of Microorganisms (GCM) 10K type strain sequencing project: providing services to taxonomists for standard genome sequencing and annotation.</title>
        <authorList>
            <consortium name="The Broad Institute Genomics Platform"/>
            <consortium name="The Broad Institute Genome Sequencing Center for Infectious Disease"/>
            <person name="Wu L."/>
            <person name="Ma J."/>
        </authorList>
    </citation>
    <scope>NUCLEOTIDE SEQUENCE [LARGE SCALE GENOMIC DNA]</scope>
    <source>
        <strain evidence="2">JCM 17809</strain>
    </source>
</reference>
<dbReference type="Proteomes" id="UP001500945">
    <property type="component" value="Unassembled WGS sequence"/>
</dbReference>
<proteinExistence type="predicted"/>
<evidence type="ECO:0000313" key="2">
    <source>
        <dbReference type="Proteomes" id="UP001500945"/>
    </source>
</evidence>
<organism evidence="1 2">
    <name type="scientific">Fodinibacter luteus</name>
    <dbReference type="NCBI Taxonomy" id="552064"/>
    <lineage>
        <taxon>Bacteria</taxon>
        <taxon>Bacillati</taxon>
        <taxon>Actinomycetota</taxon>
        <taxon>Actinomycetes</taxon>
        <taxon>Micrococcales</taxon>
        <taxon>Intrasporangiaceae</taxon>
        <taxon>Fodinibacter (ex Wang et al. 2009)</taxon>
    </lineage>
</organism>
<dbReference type="EMBL" id="BAABGM010000017">
    <property type="protein sequence ID" value="GAA4409612.1"/>
    <property type="molecule type" value="Genomic_DNA"/>
</dbReference>
<comment type="caution">
    <text evidence="1">The sequence shown here is derived from an EMBL/GenBank/DDBJ whole genome shotgun (WGS) entry which is preliminary data.</text>
</comment>
<evidence type="ECO:0000313" key="1">
    <source>
        <dbReference type="EMBL" id="GAA4409612.1"/>
    </source>
</evidence>
<accession>A0ABP8KKT4</accession>
<protein>
    <submittedName>
        <fullName evidence="1">Uncharacterized protein</fullName>
    </submittedName>
</protein>
<gene>
    <name evidence="1" type="ORF">GCM10023168_28500</name>
</gene>